<dbReference type="EMBL" id="MN740800">
    <property type="protein sequence ID" value="QHU12441.1"/>
    <property type="molecule type" value="Genomic_DNA"/>
</dbReference>
<organism evidence="1">
    <name type="scientific">viral metagenome</name>
    <dbReference type="NCBI Taxonomy" id="1070528"/>
    <lineage>
        <taxon>unclassified sequences</taxon>
        <taxon>metagenomes</taxon>
        <taxon>organismal metagenomes</taxon>
    </lineage>
</organism>
<accession>A0A6C0K5L3</accession>
<name>A0A6C0K5L3_9ZZZZ</name>
<dbReference type="AlphaFoldDB" id="A0A6C0K5L3"/>
<reference evidence="1" key="1">
    <citation type="journal article" date="2020" name="Nature">
        <title>Giant virus diversity and host interactions through global metagenomics.</title>
        <authorList>
            <person name="Schulz F."/>
            <person name="Roux S."/>
            <person name="Paez-Espino D."/>
            <person name="Jungbluth S."/>
            <person name="Walsh D.A."/>
            <person name="Denef V.J."/>
            <person name="McMahon K.D."/>
            <person name="Konstantinidis K.T."/>
            <person name="Eloe-Fadrosh E.A."/>
            <person name="Kyrpides N.C."/>
            <person name="Woyke T."/>
        </authorList>
    </citation>
    <scope>NUCLEOTIDE SEQUENCE</scope>
    <source>
        <strain evidence="1">GVMAG-S-1101171-110</strain>
    </source>
</reference>
<sequence>MAIPSTIPSGSKRKNSITGGTMIESLNSLSASHRPGRTVFGWVDDIRSI</sequence>
<protein>
    <submittedName>
        <fullName evidence="1">Uncharacterized protein</fullName>
    </submittedName>
</protein>
<proteinExistence type="predicted"/>
<evidence type="ECO:0000313" key="1">
    <source>
        <dbReference type="EMBL" id="QHU12441.1"/>
    </source>
</evidence>